<feature type="transmembrane region" description="Helical" evidence="1">
    <location>
        <begin position="69"/>
        <end position="92"/>
    </location>
</feature>
<dbReference type="EMBL" id="JBHSHD010000010">
    <property type="protein sequence ID" value="MFC4821537.1"/>
    <property type="molecule type" value="Genomic_DNA"/>
</dbReference>
<reference evidence="3" key="1">
    <citation type="journal article" date="2019" name="Int. J. Syst. Evol. Microbiol.">
        <title>The Global Catalogue of Microorganisms (GCM) 10K type strain sequencing project: providing services to taxonomists for standard genome sequencing and annotation.</title>
        <authorList>
            <consortium name="The Broad Institute Genomics Platform"/>
            <consortium name="The Broad Institute Genome Sequencing Center for Infectious Disease"/>
            <person name="Wu L."/>
            <person name="Ma J."/>
        </authorList>
    </citation>
    <scope>NUCLEOTIDE SEQUENCE [LARGE SCALE GENOMIC DNA]</scope>
    <source>
        <strain evidence="3">CCUG 30340</strain>
    </source>
</reference>
<evidence type="ECO:0000313" key="3">
    <source>
        <dbReference type="Proteomes" id="UP001595886"/>
    </source>
</evidence>
<evidence type="ECO:0000313" key="2">
    <source>
        <dbReference type="EMBL" id="MFC4821537.1"/>
    </source>
</evidence>
<accession>A0ABV9QWS7</accession>
<protein>
    <recommendedName>
        <fullName evidence="4">Transmembrane protein</fullName>
    </recommendedName>
</protein>
<organism evidence="2 3">
    <name type="scientific">Dokdonella ginsengisoli</name>
    <dbReference type="NCBI Taxonomy" id="363846"/>
    <lineage>
        <taxon>Bacteria</taxon>
        <taxon>Pseudomonadati</taxon>
        <taxon>Pseudomonadota</taxon>
        <taxon>Gammaproteobacteria</taxon>
        <taxon>Lysobacterales</taxon>
        <taxon>Rhodanobacteraceae</taxon>
        <taxon>Dokdonella</taxon>
    </lineage>
</organism>
<feature type="transmembrane region" description="Helical" evidence="1">
    <location>
        <begin position="104"/>
        <end position="122"/>
    </location>
</feature>
<keyword evidence="1" id="KW-0812">Transmembrane</keyword>
<dbReference type="PROSITE" id="PS51257">
    <property type="entry name" value="PROKAR_LIPOPROTEIN"/>
    <property type="match status" value="1"/>
</dbReference>
<keyword evidence="3" id="KW-1185">Reference proteome</keyword>
<keyword evidence="1" id="KW-1133">Transmembrane helix</keyword>
<keyword evidence="1" id="KW-0472">Membrane</keyword>
<gene>
    <name evidence="2" type="ORF">ACFO6Q_14480</name>
</gene>
<name>A0ABV9QWS7_9GAMM</name>
<sequence length="133" mass="14512">MRSLLFLLIGLALACLIGFAMFDASPPRLEDAAPLDAAPATSPPLALFGLLILGSWATLLIRDSSWLRMVLFVLVVAIGALVLLAGAFSAYWDHFMRPSETVGWWWIGTGVLMLLSQIVGWLRATRAWDDEGP</sequence>
<evidence type="ECO:0000256" key="1">
    <source>
        <dbReference type="SAM" id="Phobius"/>
    </source>
</evidence>
<feature type="transmembrane region" description="Helical" evidence="1">
    <location>
        <begin position="44"/>
        <end position="62"/>
    </location>
</feature>
<comment type="caution">
    <text evidence="2">The sequence shown here is derived from an EMBL/GenBank/DDBJ whole genome shotgun (WGS) entry which is preliminary data.</text>
</comment>
<evidence type="ECO:0008006" key="4">
    <source>
        <dbReference type="Google" id="ProtNLM"/>
    </source>
</evidence>
<dbReference type="RefSeq" id="WP_380021814.1">
    <property type="nucleotide sequence ID" value="NZ_JBHSHD010000010.1"/>
</dbReference>
<dbReference type="Proteomes" id="UP001595886">
    <property type="component" value="Unassembled WGS sequence"/>
</dbReference>
<proteinExistence type="predicted"/>